<sequence length="248" mass="29248">MIESLLKTIFTKSVVKLWENKDMLSLYLKTLFGKYRSKDIRFSISYLFKIQIPDTDNYLLVLNRRIENQLQPVGGVYKRYGDDKLFNDWGFSPDNRKNGLDVDSESNGDLRFKVTGKNVVKVIKWFDEGKEREVSGEREFNEELINTSILDSKVFSQIKYKHIRRFSKHLKWSEFFSCFEILVYDVFELLPNEKQKEALKALNQNKTKLKKGYAIVSSDDIRQLRFMKNGKQIARIGAQTKLLINQKF</sequence>
<dbReference type="STRING" id="797419.SAMN05216556_12065"/>
<dbReference type="Pfam" id="PF18167">
    <property type="entry name" value="Sa_NUDIX"/>
    <property type="match status" value="1"/>
</dbReference>
<keyword evidence="3" id="KW-1185">Reference proteome</keyword>
<evidence type="ECO:0000313" key="2">
    <source>
        <dbReference type="EMBL" id="SHJ57020.1"/>
    </source>
</evidence>
<organism evidence="2 3">
    <name type="scientific">Aequorivita viscosa</name>
    <dbReference type="NCBI Taxonomy" id="797419"/>
    <lineage>
        <taxon>Bacteria</taxon>
        <taxon>Pseudomonadati</taxon>
        <taxon>Bacteroidota</taxon>
        <taxon>Flavobacteriia</taxon>
        <taxon>Flavobacteriales</taxon>
        <taxon>Flavobacteriaceae</taxon>
        <taxon>Aequorivita</taxon>
    </lineage>
</organism>
<protein>
    <recommendedName>
        <fullName evidence="1">CD-NTase-associated protein 16 NUDIX domain-containing protein</fullName>
    </recommendedName>
</protein>
<reference evidence="3" key="1">
    <citation type="submission" date="2016-11" db="EMBL/GenBank/DDBJ databases">
        <authorList>
            <person name="Varghese N."/>
            <person name="Submissions S."/>
        </authorList>
    </citation>
    <scope>NUCLEOTIDE SEQUENCE [LARGE SCALE GENOMIC DNA]</scope>
    <source>
        <strain evidence="3">DSM 26349</strain>
    </source>
</reference>
<dbReference type="InterPro" id="IPR040829">
    <property type="entry name" value="Cap16_NUDIX"/>
</dbReference>
<name>A0A1M6KDJ4_9FLAO</name>
<proteinExistence type="predicted"/>
<evidence type="ECO:0000313" key="3">
    <source>
        <dbReference type="Proteomes" id="UP000184172"/>
    </source>
</evidence>
<dbReference type="OrthoDB" id="791606at2"/>
<accession>A0A1M6KDJ4</accession>
<dbReference type="Proteomes" id="UP000184172">
    <property type="component" value="Unassembled WGS sequence"/>
</dbReference>
<feature type="domain" description="CD-NTase-associated protein 16 NUDIX" evidence="1">
    <location>
        <begin position="39"/>
        <end position="243"/>
    </location>
</feature>
<dbReference type="AlphaFoldDB" id="A0A1M6KDJ4"/>
<dbReference type="EMBL" id="FQYV01000020">
    <property type="protein sequence ID" value="SHJ57020.1"/>
    <property type="molecule type" value="Genomic_DNA"/>
</dbReference>
<evidence type="ECO:0000259" key="1">
    <source>
        <dbReference type="Pfam" id="PF18167"/>
    </source>
</evidence>
<dbReference type="RefSeq" id="WP_073219692.1">
    <property type="nucleotide sequence ID" value="NZ_FNNS01000020.1"/>
</dbReference>
<gene>
    <name evidence="2" type="ORF">SAMN04487908_1208</name>
</gene>